<reference evidence="1 2" key="1">
    <citation type="submission" date="2022-05" db="EMBL/GenBank/DDBJ databases">
        <title>Chromosome-level reference genomes for two strains of Caenorhabditis briggsae: an improved platform for comparative genomics.</title>
        <authorList>
            <person name="Stevens L."/>
            <person name="Andersen E.C."/>
        </authorList>
    </citation>
    <scope>NUCLEOTIDE SEQUENCE [LARGE SCALE GENOMIC DNA]</scope>
    <source>
        <strain evidence="1">QX1410_ONT</strain>
        <tissue evidence="1">Whole-organism</tissue>
    </source>
</reference>
<proteinExistence type="predicted"/>
<organism evidence="1 2">
    <name type="scientific">Caenorhabditis briggsae</name>
    <dbReference type="NCBI Taxonomy" id="6238"/>
    <lineage>
        <taxon>Eukaryota</taxon>
        <taxon>Metazoa</taxon>
        <taxon>Ecdysozoa</taxon>
        <taxon>Nematoda</taxon>
        <taxon>Chromadorea</taxon>
        <taxon>Rhabditida</taxon>
        <taxon>Rhabditina</taxon>
        <taxon>Rhabditomorpha</taxon>
        <taxon>Rhabditoidea</taxon>
        <taxon>Rhabditidae</taxon>
        <taxon>Peloderinae</taxon>
        <taxon>Caenorhabditis</taxon>
    </lineage>
</organism>
<dbReference type="Proteomes" id="UP000827892">
    <property type="component" value="Chromosome X"/>
</dbReference>
<sequence length="156" mass="17255">MTKWMAHKGVIFVAHNMSGYDGQFILKKASNKSAPELVYEEEAEKVVEKRSVQWKSVLRTPQLAAANVFMTKKLESFMKWRGSCTDAATNSPSVIGSTTTAKQNLTCLNAATRHVASALMEWCGCKTCKDEDRSLTARSAEDAATCIQQETISLDR</sequence>
<dbReference type="EMBL" id="CP090896">
    <property type="protein sequence ID" value="ULT84139.1"/>
    <property type="molecule type" value="Genomic_DNA"/>
</dbReference>
<accession>A0AAE9A0M6</accession>
<protein>
    <recommendedName>
        <fullName evidence="3">DNA-directed DNA polymerase</fullName>
    </recommendedName>
</protein>
<gene>
    <name evidence="1" type="ORF">L3Y34_013047</name>
</gene>
<name>A0AAE9A0M6_CAEBR</name>
<evidence type="ECO:0008006" key="3">
    <source>
        <dbReference type="Google" id="ProtNLM"/>
    </source>
</evidence>
<dbReference type="AlphaFoldDB" id="A0AAE9A0M6"/>
<evidence type="ECO:0000313" key="1">
    <source>
        <dbReference type="EMBL" id="ULT84139.1"/>
    </source>
</evidence>
<evidence type="ECO:0000313" key="2">
    <source>
        <dbReference type="Proteomes" id="UP000827892"/>
    </source>
</evidence>